<dbReference type="GO" id="GO:0005853">
    <property type="term" value="C:eukaryotic translation elongation factor 1 complex"/>
    <property type="evidence" value="ECO:0007669"/>
    <property type="project" value="InterPro"/>
</dbReference>
<dbReference type="GO" id="GO:0005085">
    <property type="term" value="F:guanyl-nucleotide exchange factor activity"/>
    <property type="evidence" value="ECO:0007669"/>
    <property type="project" value="TreeGrafter"/>
</dbReference>
<feature type="domain" description="Translation elongation factor EF1B beta/delta subunit guanine nucleotide exchange" evidence="6">
    <location>
        <begin position="43"/>
        <end position="121"/>
    </location>
</feature>
<comment type="subunit">
    <text evidence="3">EF-1 is composed of 4 subunits: alpha, beta (1B-alpha=beta'), delta (1B-beta), and gamma (1B-gamma).</text>
</comment>
<dbReference type="InterPro" id="IPR014038">
    <property type="entry name" value="EF1B_bsu/dsu_GNE"/>
</dbReference>
<evidence type="ECO:0000256" key="4">
    <source>
        <dbReference type="ARBA" id="ARBA00022768"/>
    </source>
</evidence>
<dbReference type="InParanoid" id="A0A1Q3B2I6"/>
<dbReference type="InterPro" id="IPR014717">
    <property type="entry name" value="Transl_elong_EF1B/ribsomal_bS6"/>
</dbReference>
<reference evidence="8" key="1">
    <citation type="submission" date="2016-04" db="EMBL/GenBank/DDBJ databases">
        <title>Cephalotus genome sequencing.</title>
        <authorList>
            <person name="Fukushima K."/>
            <person name="Hasebe M."/>
            <person name="Fang X."/>
        </authorList>
    </citation>
    <scope>NUCLEOTIDE SEQUENCE [LARGE SCALE GENOMIC DNA]</scope>
    <source>
        <strain evidence="8">cv. St1</strain>
    </source>
</reference>
<dbReference type="InterPro" id="IPR049720">
    <property type="entry name" value="EF1B_bsu/dsu"/>
</dbReference>
<dbReference type="GO" id="GO:0005829">
    <property type="term" value="C:cytosol"/>
    <property type="evidence" value="ECO:0007669"/>
    <property type="project" value="TreeGrafter"/>
</dbReference>
<evidence type="ECO:0000313" key="7">
    <source>
        <dbReference type="EMBL" id="GAV62105.1"/>
    </source>
</evidence>
<evidence type="ECO:0000256" key="2">
    <source>
        <dbReference type="ARBA" id="ARBA00007411"/>
    </source>
</evidence>
<dbReference type="Gene3D" id="3.30.70.60">
    <property type="match status" value="1"/>
</dbReference>
<comment type="caution">
    <text evidence="7">The sequence shown here is derived from an EMBL/GenBank/DDBJ whole genome shotgun (WGS) entry which is preliminary data.</text>
</comment>
<comment type="similarity">
    <text evidence="2">Belongs to the EF-1-beta/EF-1-delta family.</text>
</comment>
<comment type="function">
    <text evidence="1">EF-1-beta and EF-1-delta stimulate the exchange of GDP bound to EF-1-alpha to GTP.</text>
</comment>
<proteinExistence type="inferred from homology"/>
<keyword evidence="5" id="KW-0648">Protein biosynthesis</keyword>
<dbReference type="SMART" id="SM00888">
    <property type="entry name" value="EF1_GNE"/>
    <property type="match status" value="1"/>
</dbReference>
<sequence length="121" mass="13727">MILTSIVLAARKVHYLLRENIILTICGFYHSSRWEIFSSFGGEVKTWDDETDMKKLEEAVRSVEMPALFWGASKLVPVPYGINKLTIMLTIVDHLVSVNSLMEEPCNGYIQSCEVVGFNKI</sequence>
<dbReference type="OrthoDB" id="331763at2759"/>
<dbReference type="AlphaFoldDB" id="A0A1Q3B2I6"/>
<dbReference type="STRING" id="3775.A0A1Q3B2I6"/>
<keyword evidence="8" id="KW-1185">Reference proteome</keyword>
<dbReference type="Proteomes" id="UP000187406">
    <property type="component" value="Unassembled WGS sequence"/>
</dbReference>
<dbReference type="Pfam" id="PF00736">
    <property type="entry name" value="EF1_GNE"/>
    <property type="match status" value="1"/>
</dbReference>
<dbReference type="GO" id="GO:0003746">
    <property type="term" value="F:translation elongation factor activity"/>
    <property type="evidence" value="ECO:0007669"/>
    <property type="project" value="UniProtKB-KW"/>
</dbReference>
<dbReference type="PANTHER" id="PTHR11595">
    <property type="entry name" value="EF-HAND AND COILED-COIL DOMAIN-CONTAINING FAMILY MEMBER"/>
    <property type="match status" value="1"/>
</dbReference>
<dbReference type="FunFam" id="3.30.70.60:FF:000001">
    <property type="entry name" value="Elongation factor 1-beta 1 like"/>
    <property type="match status" value="1"/>
</dbReference>
<evidence type="ECO:0000256" key="1">
    <source>
        <dbReference type="ARBA" id="ARBA00002937"/>
    </source>
</evidence>
<evidence type="ECO:0000256" key="3">
    <source>
        <dbReference type="ARBA" id="ARBA00011606"/>
    </source>
</evidence>
<dbReference type="InterPro" id="IPR036219">
    <property type="entry name" value="eEF-1beta-like_sf"/>
</dbReference>
<evidence type="ECO:0000259" key="6">
    <source>
        <dbReference type="SMART" id="SM00888"/>
    </source>
</evidence>
<dbReference type="PANTHER" id="PTHR11595:SF84">
    <property type="entry name" value="ELONGATION FACTOR 1-BETA 1"/>
    <property type="match status" value="1"/>
</dbReference>
<gene>
    <name evidence="7" type="ORF">CFOL_v3_05629</name>
</gene>
<keyword evidence="4" id="KW-0251">Elongation factor</keyword>
<accession>A0A1Q3B2I6</accession>
<protein>
    <submittedName>
        <fullName evidence="7">EF1_GNE domain-containing protein</fullName>
    </submittedName>
</protein>
<dbReference type="EMBL" id="BDDD01000239">
    <property type="protein sequence ID" value="GAV62105.1"/>
    <property type="molecule type" value="Genomic_DNA"/>
</dbReference>
<dbReference type="CDD" id="cd00292">
    <property type="entry name" value="EF1B"/>
    <property type="match status" value="1"/>
</dbReference>
<evidence type="ECO:0000313" key="8">
    <source>
        <dbReference type="Proteomes" id="UP000187406"/>
    </source>
</evidence>
<dbReference type="SUPFAM" id="SSF54984">
    <property type="entry name" value="eEF-1beta-like"/>
    <property type="match status" value="1"/>
</dbReference>
<name>A0A1Q3B2I6_CEPFO</name>
<evidence type="ECO:0000256" key="5">
    <source>
        <dbReference type="ARBA" id="ARBA00022917"/>
    </source>
</evidence>
<organism evidence="7 8">
    <name type="scientific">Cephalotus follicularis</name>
    <name type="common">Albany pitcher plant</name>
    <dbReference type="NCBI Taxonomy" id="3775"/>
    <lineage>
        <taxon>Eukaryota</taxon>
        <taxon>Viridiplantae</taxon>
        <taxon>Streptophyta</taxon>
        <taxon>Embryophyta</taxon>
        <taxon>Tracheophyta</taxon>
        <taxon>Spermatophyta</taxon>
        <taxon>Magnoliopsida</taxon>
        <taxon>eudicotyledons</taxon>
        <taxon>Gunneridae</taxon>
        <taxon>Pentapetalae</taxon>
        <taxon>rosids</taxon>
        <taxon>fabids</taxon>
        <taxon>Oxalidales</taxon>
        <taxon>Cephalotaceae</taxon>
        <taxon>Cephalotus</taxon>
    </lineage>
</organism>